<dbReference type="STRING" id="644352.J3NML4"/>
<reference evidence="9" key="5">
    <citation type="submission" date="2018-04" db="UniProtKB">
        <authorList>
            <consortium name="EnsemblFungi"/>
        </authorList>
    </citation>
    <scope>IDENTIFICATION</scope>
    <source>
        <strain evidence="9">R3-111a-1</strain>
    </source>
</reference>
<feature type="transmembrane region" description="Helical" evidence="6">
    <location>
        <begin position="366"/>
        <end position="389"/>
    </location>
</feature>
<dbReference type="RefSeq" id="XP_009218556.1">
    <property type="nucleotide sequence ID" value="XM_009220292.1"/>
</dbReference>
<dbReference type="PANTHER" id="PTHR42718:SF11">
    <property type="entry name" value="MAJOR FACILITATOR SUPERFAMILY (MFS) PROFILE DOMAIN-CONTAINING PROTEIN"/>
    <property type="match status" value="1"/>
</dbReference>
<dbReference type="InterPro" id="IPR020846">
    <property type="entry name" value="MFS_dom"/>
</dbReference>
<evidence type="ECO:0000256" key="6">
    <source>
        <dbReference type="SAM" id="Phobius"/>
    </source>
</evidence>
<dbReference type="Proteomes" id="UP000006039">
    <property type="component" value="Unassembled WGS sequence"/>
</dbReference>
<feature type="transmembrane region" description="Helical" evidence="6">
    <location>
        <begin position="82"/>
        <end position="105"/>
    </location>
</feature>
<dbReference type="PANTHER" id="PTHR42718">
    <property type="entry name" value="MAJOR FACILITATOR SUPERFAMILY MULTIDRUG TRANSPORTER MFSC"/>
    <property type="match status" value="1"/>
</dbReference>
<feature type="transmembrane region" description="Helical" evidence="6">
    <location>
        <begin position="242"/>
        <end position="266"/>
    </location>
</feature>
<dbReference type="EMBL" id="GL385395">
    <property type="protein sequence ID" value="EJT82547.1"/>
    <property type="molecule type" value="Genomic_DNA"/>
</dbReference>
<feature type="transmembrane region" description="Helical" evidence="6">
    <location>
        <begin position="327"/>
        <end position="354"/>
    </location>
</feature>
<organism evidence="8">
    <name type="scientific">Gaeumannomyces tritici (strain R3-111a-1)</name>
    <name type="common">Wheat and barley take-all root rot fungus</name>
    <name type="synonym">Gaeumannomyces graminis var. tritici</name>
    <dbReference type="NCBI Taxonomy" id="644352"/>
    <lineage>
        <taxon>Eukaryota</taxon>
        <taxon>Fungi</taxon>
        <taxon>Dikarya</taxon>
        <taxon>Ascomycota</taxon>
        <taxon>Pezizomycotina</taxon>
        <taxon>Sordariomycetes</taxon>
        <taxon>Sordariomycetidae</taxon>
        <taxon>Magnaporthales</taxon>
        <taxon>Magnaporthaceae</taxon>
        <taxon>Gaeumannomyces</taxon>
    </lineage>
</organism>
<feature type="domain" description="Major facilitator superfamily (MFS) profile" evidence="7">
    <location>
        <begin position="87"/>
        <end position="554"/>
    </location>
</feature>
<feature type="transmembrane region" description="Helical" evidence="6">
    <location>
        <begin position="287"/>
        <end position="307"/>
    </location>
</feature>
<feature type="compositionally biased region" description="Polar residues" evidence="5">
    <location>
        <begin position="32"/>
        <end position="43"/>
    </location>
</feature>
<feature type="transmembrane region" description="Helical" evidence="6">
    <location>
        <begin position="213"/>
        <end position="236"/>
    </location>
</feature>
<evidence type="ECO:0000313" key="8">
    <source>
        <dbReference type="EMBL" id="EJT82547.1"/>
    </source>
</evidence>
<dbReference type="eggNOG" id="KOG0254">
    <property type="taxonomic scope" value="Eukaryota"/>
</dbReference>
<keyword evidence="3 6" id="KW-1133">Transmembrane helix</keyword>
<dbReference type="AlphaFoldDB" id="J3NML4"/>
<feature type="transmembrane region" description="Helical" evidence="6">
    <location>
        <begin position="455"/>
        <end position="480"/>
    </location>
</feature>
<gene>
    <name evidence="9" type="primary">20342978</name>
    <name evidence="8" type="ORF">GGTG_02520</name>
</gene>
<evidence type="ECO:0000259" key="7">
    <source>
        <dbReference type="PROSITE" id="PS50850"/>
    </source>
</evidence>
<dbReference type="InterPro" id="IPR011701">
    <property type="entry name" value="MFS"/>
</dbReference>
<dbReference type="GO" id="GO:0022857">
    <property type="term" value="F:transmembrane transporter activity"/>
    <property type="evidence" value="ECO:0007669"/>
    <property type="project" value="InterPro"/>
</dbReference>
<evidence type="ECO:0000256" key="3">
    <source>
        <dbReference type="ARBA" id="ARBA00022989"/>
    </source>
</evidence>
<feature type="transmembrane region" description="Helical" evidence="6">
    <location>
        <begin position="532"/>
        <end position="550"/>
    </location>
</feature>
<dbReference type="VEuPathDB" id="FungiDB:GGTG_02520"/>
<feature type="transmembrane region" description="Helical" evidence="6">
    <location>
        <begin position="178"/>
        <end position="201"/>
    </location>
</feature>
<dbReference type="GO" id="GO:0016020">
    <property type="term" value="C:membrane"/>
    <property type="evidence" value="ECO:0007669"/>
    <property type="project" value="UniProtKB-SubCell"/>
</dbReference>
<keyword evidence="2 6" id="KW-0812">Transmembrane</keyword>
<proteinExistence type="predicted"/>
<dbReference type="OrthoDB" id="5086884at2759"/>
<feature type="transmembrane region" description="Helical" evidence="6">
    <location>
        <begin position="401"/>
        <end position="422"/>
    </location>
</feature>
<feature type="region of interest" description="Disordered" evidence="5">
    <location>
        <begin position="563"/>
        <end position="593"/>
    </location>
</feature>
<feature type="compositionally biased region" description="Low complexity" evidence="5">
    <location>
        <begin position="7"/>
        <end position="18"/>
    </location>
</feature>
<dbReference type="InterPro" id="IPR036259">
    <property type="entry name" value="MFS_trans_sf"/>
</dbReference>
<feature type="transmembrane region" description="Helical" evidence="6">
    <location>
        <begin position="125"/>
        <end position="142"/>
    </location>
</feature>
<dbReference type="Gene3D" id="1.20.1720.10">
    <property type="entry name" value="Multidrug resistance protein D"/>
    <property type="match status" value="1"/>
</dbReference>
<reference evidence="9" key="4">
    <citation type="journal article" date="2015" name="G3 (Bethesda)">
        <title>Genome sequences of three phytopathogenic species of the Magnaporthaceae family of fungi.</title>
        <authorList>
            <person name="Okagaki L.H."/>
            <person name="Nunes C.C."/>
            <person name="Sailsbery J."/>
            <person name="Clay B."/>
            <person name="Brown D."/>
            <person name="John T."/>
            <person name="Oh Y."/>
            <person name="Young N."/>
            <person name="Fitzgerald M."/>
            <person name="Haas B.J."/>
            <person name="Zeng Q."/>
            <person name="Young S."/>
            <person name="Adiconis X."/>
            <person name="Fan L."/>
            <person name="Levin J.Z."/>
            <person name="Mitchell T.K."/>
            <person name="Okubara P.A."/>
            <person name="Farman M.L."/>
            <person name="Kohn L.M."/>
            <person name="Birren B."/>
            <person name="Ma L.-J."/>
            <person name="Dean R.A."/>
        </authorList>
    </citation>
    <scope>NUCLEOTIDE SEQUENCE</scope>
    <source>
        <strain evidence="9">R3-111a-1</strain>
    </source>
</reference>
<dbReference type="SUPFAM" id="SSF103473">
    <property type="entry name" value="MFS general substrate transporter"/>
    <property type="match status" value="1"/>
</dbReference>
<keyword evidence="4 6" id="KW-0472">Membrane</keyword>
<keyword evidence="10" id="KW-1185">Reference proteome</keyword>
<evidence type="ECO:0000256" key="4">
    <source>
        <dbReference type="ARBA" id="ARBA00023136"/>
    </source>
</evidence>
<feature type="transmembrane region" description="Helical" evidence="6">
    <location>
        <begin position="149"/>
        <end position="172"/>
    </location>
</feature>
<evidence type="ECO:0000256" key="1">
    <source>
        <dbReference type="ARBA" id="ARBA00004141"/>
    </source>
</evidence>
<dbReference type="EnsemblFungi" id="EJT82547">
    <property type="protein sequence ID" value="EJT82547"/>
    <property type="gene ID" value="GGTG_02520"/>
</dbReference>
<evidence type="ECO:0000256" key="2">
    <source>
        <dbReference type="ARBA" id="ARBA00022692"/>
    </source>
</evidence>
<comment type="subcellular location">
    <subcellularLocation>
        <location evidence="1">Membrane</location>
        <topology evidence="1">Multi-pass membrane protein</topology>
    </subcellularLocation>
</comment>
<evidence type="ECO:0000313" key="10">
    <source>
        <dbReference type="Proteomes" id="UP000006039"/>
    </source>
</evidence>
<feature type="transmembrane region" description="Helical" evidence="6">
    <location>
        <begin position="492"/>
        <end position="512"/>
    </location>
</feature>
<dbReference type="PROSITE" id="PS50850">
    <property type="entry name" value="MFS"/>
    <property type="match status" value="1"/>
</dbReference>
<dbReference type="GeneID" id="20342978"/>
<reference evidence="10" key="1">
    <citation type="submission" date="2010-07" db="EMBL/GenBank/DDBJ databases">
        <title>The genome sequence of Gaeumannomyces graminis var. tritici strain R3-111a-1.</title>
        <authorList>
            <consortium name="The Broad Institute Genome Sequencing Platform"/>
            <person name="Ma L.-J."/>
            <person name="Dead R."/>
            <person name="Young S."/>
            <person name="Zeng Q."/>
            <person name="Koehrsen M."/>
            <person name="Alvarado L."/>
            <person name="Berlin A."/>
            <person name="Chapman S.B."/>
            <person name="Chen Z."/>
            <person name="Freedman E."/>
            <person name="Gellesch M."/>
            <person name="Goldberg J."/>
            <person name="Griggs A."/>
            <person name="Gujja S."/>
            <person name="Heilman E.R."/>
            <person name="Heiman D."/>
            <person name="Hepburn T."/>
            <person name="Howarth C."/>
            <person name="Jen D."/>
            <person name="Larson L."/>
            <person name="Mehta T."/>
            <person name="Neiman D."/>
            <person name="Pearson M."/>
            <person name="Roberts A."/>
            <person name="Saif S."/>
            <person name="Shea T."/>
            <person name="Shenoy N."/>
            <person name="Sisk P."/>
            <person name="Stolte C."/>
            <person name="Sykes S."/>
            <person name="Walk T."/>
            <person name="White J."/>
            <person name="Yandava C."/>
            <person name="Haas B."/>
            <person name="Nusbaum C."/>
            <person name="Birren B."/>
        </authorList>
    </citation>
    <scope>NUCLEOTIDE SEQUENCE [LARGE SCALE GENOMIC DNA]</scope>
    <source>
        <strain evidence="10">R3-111a-1</strain>
    </source>
</reference>
<feature type="compositionally biased region" description="Polar residues" evidence="5">
    <location>
        <begin position="583"/>
        <end position="593"/>
    </location>
</feature>
<reference evidence="8" key="2">
    <citation type="submission" date="2010-07" db="EMBL/GenBank/DDBJ databases">
        <authorList>
            <consortium name="The Broad Institute Genome Sequencing Platform"/>
            <consortium name="Broad Institute Genome Sequencing Center for Infectious Disease"/>
            <person name="Ma L.-J."/>
            <person name="Dead R."/>
            <person name="Young S."/>
            <person name="Zeng Q."/>
            <person name="Koehrsen M."/>
            <person name="Alvarado L."/>
            <person name="Berlin A."/>
            <person name="Chapman S.B."/>
            <person name="Chen Z."/>
            <person name="Freedman E."/>
            <person name="Gellesch M."/>
            <person name="Goldberg J."/>
            <person name="Griggs A."/>
            <person name="Gujja S."/>
            <person name="Heilman E.R."/>
            <person name="Heiman D."/>
            <person name="Hepburn T."/>
            <person name="Howarth C."/>
            <person name="Jen D."/>
            <person name="Larson L."/>
            <person name="Mehta T."/>
            <person name="Neiman D."/>
            <person name="Pearson M."/>
            <person name="Roberts A."/>
            <person name="Saif S."/>
            <person name="Shea T."/>
            <person name="Shenoy N."/>
            <person name="Sisk P."/>
            <person name="Stolte C."/>
            <person name="Sykes S."/>
            <person name="Walk T."/>
            <person name="White J."/>
            <person name="Yandava C."/>
            <person name="Haas B."/>
            <person name="Nusbaum C."/>
            <person name="Birren B."/>
        </authorList>
    </citation>
    <scope>NUCLEOTIDE SEQUENCE</scope>
    <source>
        <strain evidence="8">R3-111a-1</strain>
    </source>
</reference>
<reference evidence="8" key="3">
    <citation type="submission" date="2010-09" db="EMBL/GenBank/DDBJ databases">
        <title>Annotation of Gaeumannomyces graminis var. tritici R3-111a-1.</title>
        <authorList>
            <consortium name="The Broad Institute Genome Sequencing Platform"/>
            <person name="Ma L.-J."/>
            <person name="Dead R."/>
            <person name="Young S.K."/>
            <person name="Zeng Q."/>
            <person name="Gargeya S."/>
            <person name="Fitzgerald M."/>
            <person name="Haas B."/>
            <person name="Abouelleil A."/>
            <person name="Alvarado L."/>
            <person name="Arachchi H.M."/>
            <person name="Berlin A."/>
            <person name="Brown A."/>
            <person name="Chapman S.B."/>
            <person name="Chen Z."/>
            <person name="Dunbar C."/>
            <person name="Freedman E."/>
            <person name="Gearin G."/>
            <person name="Gellesch M."/>
            <person name="Goldberg J."/>
            <person name="Griggs A."/>
            <person name="Gujja S."/>
            <person name="Heiman D."/>
            <person name="Howarth C."/>
            <person name="Larson L."/>
            <person name="Lui A."/>
            <person name="MacDonald P.J.P."/>
            <person name="Mehta T."/>
            <person name="Montmayeur A."/>
            <person name="Murphy C."/>
            <person name="Neiman D."/>
            <person name="Pearson M."/>
            <person name="Priest M."/>
            <person name="Roberts A."/>
            <person name="Saif S."/>
            <person name="Shea T."/>
            <person name="Shenoy N."/>
            <person name="Sisk P."/>
            <person name="Stolte C."/>
            <person name="Sykes S."/>
            <person name="Yandava C."/>
            <person name="Wortman J."/>
            <person name="Nusbaum C."/>
            <person name="Birren B."/>
        </authorList>
    </citation>
    <scope>NUCLEOTIDE SEQUENCE</scope>
    <source>
        <strain evidence="8">R3-111a-1</strain>
    </source>
</reference>
<dbReference type="HOGENOM" id="CLU_000960_27_2_1"/>
<evidence type="ECO:0000256" key="5">
    <source>
        <dbReference type="SAM" id="MobiDB-lite"/>
    </source>
</evidence>
<dbReference type="Pfam" id="PF07690">
    <property type="entry name" value="MFS_1"/>
    <property type="match status" value="1"/>
</dbReference>
<feature type="transmembrane region" description="Helical" evidence="6">
    <location>
        <begin position="429"/>
        <end position="449"/>
    </location>
</feature>
<accession>J3NML4</accession>
<sequence length="593" mass="63285">MTDDSRPPVAAVAPVVSAPAPPAPNGAHNEKLASSSSLKQQPTVGAAAGRQNSWNLSSASQMDEKEADRLGRIRPPIFKNTFVEAGFCAAILLSMIMAEFLISGFNVVLPNLMVDLEFGAERKTWPSSVFSLVAGAFLLPFARLSDAKFGGYVVFLCGNAWMGIWTLAAGFAQSYEMLIVFRAMQGLGAAAFLPSGVTLLGRAYARPGRRKNFVFSIYGGCSPFGFFVGVLIAGAASQLASWHWFFWVGAIMLSLVCLMTFLCVPAEAKGAPVAIDHETGQVVPHPPMDWLGCATSIPGLMLLVYAITDSPYQIASGSFSGWRSPQILVTFILGVLFLAAFVYIEGWVATAPLVPRSIFKVKHIAALFLCMFVSFGSFGIYLLYASFYIETILHTPPLLAAAWFAPLAVGGLTIALLGGAFLHKIPGTVLILISTVGFLVAALLFYFIPVRDANYWAWVFPAMVCATIGIDIMYNVANIFITTSVRSDQQGLAGAIINGLVFLGMSFFLGWAELASAVNSSDAPDNMLRVSFLLACGCAGFSVLLVIFGIRIPKATAGLTADEKERLARQGNSSTPEPPLVSDDSSAPAQSKV</sequence>
<feature type="region of interest" description="Disordered" evidence="5">
    <location>
        <begin position="1"/>
        <end position="50"/>
    </location>
</feature>
<name>J3NML4_GAET3</name>
<dbReference type="Gene3D" id="1.20.1250.20">
    <property type="entry name" value="MFS general substrate transporter like domains"/>
    <property type="match status" value="1"/>
</dbReference>
<evidence type="ECO:0000313" key="9">
    <source>
        <dbReference type="EnsemblFungi" id="EJT82547"/>
    </source>
</evidence>
<protein>
    <recommendedName>
        <fullName evidence="7">Major facilitator superfamily (MFS) profile domain-containing protein</fullName>
    </recommendedName>
</protein>